<dbReference type="Pfam" id="PF00266">
    <property type="entry name" value="Aminotran_5"/>
    <property type="match status" value="1"/>
</dbReference>
<gene>
    <name evidence="13" type="ORF">HK103_004445</name>
</gene>
<evidence type="ECO:0000313" key="14">
    <source>
        <dbReference type="Proteomes" id="UP001210925"/>
    </source>
</evidence>
<comment type="catalytic activity">
    <reaction evidence="11">
        <text>O-phospho-L-serine + 2-oxoglutarate = 3-phosphooxypyruvate + L-glutamate</text>
        <dbReference type="Rhea" id="RHEA:14329"/>
        <dbReference type="ChEBI" id="CHEBI:16810"/>
        <dbReference type="ChEBI" id="CHEBI:18110"/>
        <dbReference type="ChEBI" id="CHEBI:29985"/>
        <dbReference type="ChEBI" id="CHEBI:57524"/>
        <dbReference type="EC" id="2.6.1.52"/>
    </reaction>
</comment>
<evidence type="ECO:0000256" key="2">
    <source>
        <dbReference type="ARBA" id="ARBA00005099"/>
    </source>
</evidence>
<keyword evidence="6" id="KW-0028">Amino-acid biosynthesis</keyword>
<dbReference type="InterPro" id="IPR015421">
    <property type="entry name" value="PyrdxlP-dep_Trfase_major"/>
</dbReference>
<dbReference type="InterPro" id="IPR000192">
    <property type="entry name" value="Aminotrans_V_dom"/>
</dbReference>
<evidence type="ECO:0000256" key="10">
    <source>
        <dbReference type="ARBA" id="ARBA00047630"/>
    </source>
</evidence>
<protein>
    <recommendedName>
        <fullName evidence="4">phosphoserine transaminase</fullName>
        <ecNumber evidence="4">2.6.1.52</ecNumber>
    </recommendedName>
</protein>
<comment type="caution">
    <text evidence="13">The sequence shown here is derived from an EMBL/GenBank/DDBJ whole genome shotgun (WGS) entry which is preliminary data.</text>
</comment>
<evidence type="ECO:0000259" key="12">
    <source>
        <dbReference type="Pfam" id="PF00266"/>
    </source>
</evidence>
<dbReference type="PANTHER" id="PTHR43247">
    <property type="entry name" value="PHOSPHOSERINE AMINOTRANSFERASE"/>
    <property type="match status" value="1"/>
</dbReference>
<dbReference type="Proteomes" id="UP001210925">
    <property type="component" value="Unassembled WGS sequence"/>
</dbReference>
<comment type="catalytic activity">
    <reaction evidence="10">
        <text>4-(phosphooxy)-L-threonine + 2-oxoglutarate = (R)-3-hydroxy-2-oxo-4-phosphooxybutanoate + L-glutamate</text>
        <dbReference type="Rhea" id="RHEA:16573"/>
        <dbReference type="ChEBI" id="CHEBI:16810"/>
        <dbReference type="ChEBI" id="CHEBI:29985"/>
        <dbReference type="ChEBI" id="CHEBI:58452"/>
        <dbReference type="ChEBI" id="CHEBI:58538"/>
        <dbReference type="EC" id="2.6.1.52"/>
    </reaction>
</comment>
<reference evidence="13" key="1">
    <citation type="submission" date="2020-05" db="EMBL/GenBank/DDBJ databases">
        <title>Phylogenomic resolution of chytrid fungi.</title>
        <authorList>
            <person name="Stajich J.E."/>
            <person name="Amses K."/>
            <person name="Simmons R."/>
            <person name="Seto K."/>
            <person name="Myers J."/>
            <person name="Bonds A."/>
            <person name="Quandt C.A."/>
            <person name="Barry K."/>
            <person name="Liu P."/>
            <person name="Grigoriev I."/>
            <person name="Longcore J.E."/>
            <person name="James T.Y."/>
        </authorList>
    </citation>
    <scope>NUCLEOTIDE SEQUENCE</scope>
    <source>
        <strain evidence="13">PLAUS21</strain>
    </source>
</reference>
<sequence length="360" mass="39823">MTVYNFSAGPAVLPKPVLEKVQAELLNYQSCGCSVLEMSHRSPEFEGILNKAEQDFRKILSIPSDYAVLFMQGGCSTQFSAVVYNLVVDLDKPVDYIVTGAWSKKAKEEAARLGLKVNATTKEALEFSKDPSFIYYCDNETVHGVEMPVDFVDKLPKNIPIVCDMSSNFMSRPFDVTKYSVIIGGAQKNIGPAGLTLVIVKKDLLGKFAQCPLKGPLMLDYKLMADQGSMYNTPPTFAIYVSGLCFEWVLAIGGIEKIAALNKAKSQVLYEGLQKYPSVFSFPVEEAYRSRMNVPFRILKDGKPNEELEKDFIKGAEKLGMICLAGHRSVGGIRASLYNALPIEAVEFLVQYAHSFALKQ</sequence>
<dbReference type="InterPro" id="IPR022278">
    <property type="entry name" value="Pser_aminoTfrase"/>
</dbReference>
<comment type="cofactor">
    <cofactor evidence="1">
        <name>pyridoxal 5'-phosphate</name>
        <dbReference type="ChEBI" id="CHEBI:597326"/>
    </cofactor>
</comment>
<evidence type="ECO:0000256" key="6">
    <source>
        <dbReference type="ARBA" id="ARBA00022605"/>
    </source>
</evidence>
<dbReference type="InterPro" id="IPR015424">
    <property type="entry name" value="PyrdxlP-dep_Trfase"/>
</dbReference>
<name>A0AAD5UGI4_9FUNG</name>
<dbReference type="SUPFAM" id="SSF53383">
    <property type="entry name" value="PLP-dependent transferases"/>
    <property type="match status" value="1"/>
</dbReference>
<keyword evidence="5" id="KW-0032">Aminotransferase</keyword>
<keyword evidence="9" id="KW-0718">Serine biosynthesis</keyword>
<evidence type="ECO:0000256" key="4">
    <source>
        <dbReference type="ARBA" id="ARBA00013030"/>
    </source>
</evidence>
<organism evidence="13 14">
    <name type="scientific">Boothiomyces macroporosus</name>
    <dbReference type="NCBI Taxonomy" id="261099"/>
    <lineage>
        <taxon>Eukaryota</taxon>
        <taxon>Fungi</taxon>
        <taxon>Fungi incertae sedis</taxon>
        <taxon>Chytridiomycota</taxon>
        <taxon>Chytridiomycota incertae sedis</taxon>
        <taxon>Chytridiomycetes</taxon>
        <taxon>Rhizophydiales</taxon>
        <taxon>Terramycetaceae</taxon>
        <taxon>Boothiomyces</taxon>
    </lineage>
</organism>
<dbReference type="PANTHER" id="PTHR43247:SF1">
    <property type="entry name" value="PHOSPHOSERINE AMINOTRANSFERASE"/>
    <property type="match status" value="1"/>
</dbReference>
<dbReference type="Gene3D" id="3.90.1150.10">
    <property type="entry name" value="Aspartate Aminotransferase, domain 1"/>
    <property type="match status" value="1"/>
</dbReference>
<evidence type="ECO:0000256" key="1">
    <source>
        <dbReference type="ARBA" id="ARBA00001933"/>
    </source>
</evidence>
<dbReference type="PIRSF" id="PIRSF000525">
    <property type="entry name" value="SerC"/>
    <property type="match status" value="1"/>
</dbReference>
<proteinExistence type="inferred from homology"/>
<dbReference type="InterPro" id="IPR015422">
    <property type="entry name" value="PyrdxlP-dep_Trfase_small"/>
</dbReference>
<dbReference type="FunFam" id="3.90.1150.10:FF:000006">
    <property type="entry name" value="Phosphoserine aminotransferase"/>
    <property type="match status" value="1"/>
</dbReference>
<evidence type="ECO:0000256" key="7">
    <source>
        <dbReference type="ARBA" id="ARBA00022679"/>
    </source>
</evidence>
<evidence type="ECO:0000256" key="9">
    <source>
        <dbReference type="ARBA" id="ARBA00023299"/>
    </source>
</evidence>
<dbReference type="GO" id="GO:0030170">
    <property type="term" value="F:pyridoxal phosphate binding"/>
    <property type="evidence" value="ECO:0007669"/>
    <property type="project" value="TreeGrafter"/>
</dbReference>
<accession>A0AAD5UGI4</accession>
<keyword evidence="14" id="KW-1185">Reference proteome</keyword>
<evidence type="ECO:0000256" key="11">
    <source>
        <dbReference type="ARBA" id="ARBA00049007"/>
    </source>
</evidence>
<evidence type="ECO:0000256" key="5">
    <source>
        <dbReference type="ARBA" id="ARBA00022576"/>
    </source>
</evidence>
<dbReference type="EC" id="2.6.1.52" evidence="4"/>
<dbReference type="NCBIfam" id="NF003764">
    <property type="entry name" value="PRK05355.1"/>
    <property type="match status" value="1"/>
</dbReference>
<dbReference type="HAMAP" id="MF_00160">
    <property type="entry name" value="SerC_aminotrans_5"/>
    <property type="match status" value="1"/>
</dbReference>
<dbReference type="EMBL" id="JADGKB010000037">
    <property type="protein sequence ID" value="KAJ3257536.1"/>
    <property type="molecule type" value="Genomic_DNA"/>
</dbReference>
<comment type="pathway">
    <text evidence="2">Amino-acid biosynthesis; L-serine biosynthesis; L-serine from 3-phospho-D-glycerate: step 2/3.</text>
</comment>
<evidence type="ECO:0000256" key="3">
    <source>
        <dbReference type="ARBA" id="ARBA00006904"/>
    </source>
</evidence>
<dbReference type="GO" id="GO:0006564">
    <property type="term" value="P:L-serine biosynthetic process"/>
    <property type="evidence" value="ECO:0007669"/>
    <property type="project" value="UniProtKB-KW"/>
</dbReference>
<dbReference type="AlphaFoldDB" id="A0AAD5UGI4"/>
<evidence type="ECO:0000313" key="13">
    <source>
        <dbReference type="EMBL" id="KAJ3257536.1"/>
    </source>
</evidence>
<keyword evidence="8" id="KW-0663">Pyridoxal phosphate</keyword>
<comment type="similarity">
    <text evidence="3">Belongs to the class-V pyridoxal-phosphate-dependent aminotransferase family. SerC subfamily.</text>
</comment>
<dbReference type="GO" id="GO:0005737">
    <property type="term" value="C:cytoplasm"/>
    <property type="evidence" value="ECO:0007669"/>
    <property type="project" value="TreeGrafter"/>
</dbReference>
<dbReference type="Gene3D" id="3.40.640.10">
    <property type="entry name" value="Type I PLP-dependent aspartate aminotransferase-like (Major domain)"/>
    <property type="match status" value="1"/>
</dbReference>
<dbReference type="FunFam" id="3.40.640.10:FF:000010">
    <property type="entry name" value="Phosphoserine aminotransferase"/>
    <property type="match status" value="1"/>
</dbReference>
<evidence type="ECO:0000256" key="8">
    <source>
        <dbReference type="ARBA" id="ARBA00022898"/>
    </source>
</evidence>
<dbReference type="GO" id="GO:0004648">
    <property type="term" value="F:O-phospho-L-serine:2-oxoglutarate aminotransferase activity"/>
    <property type="evidence" value="ECO:0007669"/>
    <property type="project" value="UniProtKB-EC"/>
</dbReference>
<feature type="domain" description="Aminotransferase class V" evidence="12">
    <location>
        <begin position="3"/>
        <end position="347"/>
    </location>
</feature>
<keyword evidence="7" id="KW-0808">Transferase</keyword>